<accession>A0A0F9P7W5</accession>
<name>A0A0F9P7W5_9ZZZZ</name>
<reference evidence="1" key="1">
    <citation type="journal article" date="2015" name="Nature">
        <title>Complex archaea that bridge the gap between prokaryotes and eukaryotes.</title>
        <authorList>
            <person name="Spang A."/>
            <person name="Saw J.H."/>
            <person name="Jorgensen S.L."/>
            <person name="Zaremba-Niedzwiedzka K."/>
            <person name="Martijn J."/>
            <person name="Lind A.E."/>
            <person name="van Eijk R."/>
            <person name="Schleper C."/>
            <person name="Guy L."/>
            <person name="Ettema T.J."/>
        </authorList>
    </citation>
    <scope>NUCLEOTIDE SEQUENCE</scope>
</reference>
<protein>
    <submittedName>
        <fullName evidence="1">Uncharacterized protein</fullName>
    </submittedName>
</protein>
<sequence length="40" mass="4501">MANTYANGQNVDEGEWHFLGSIEANDDLFEAIDLEPFAKK</sequence>
<dbReference type="AlphaFoldDB" id="A0A0F9P7W5"/>
<organism evidence="1">
    <name type="scientific">marine sediment metagenome</name>
    <dbReference type="NCBI Taxonomy" id="412755"/>
    <lineage>
        <taxon>unclassified sequences</taxon>
        <taxon>metagenomes</taxon>
        <taxon>ecological metagenomes</taxon>
    </lineage>
</organism>
<gene>
    <name evidence="1" type="ORF">LCGC14_0859050</name>
</gene>
<comment type="caution">
    <text evidence="1">The sequence shown here is derived from an EMBL/GenBank/DDBJ whole genome shotgun (WGS) entry which is preliminary data.</text>
</comment>
<evidence type="ECO:0000313" key="1">
    <source>
        <dbReference type="EMBL" id="KKN27980.1"/>
    </source>
</evidence>
<dbReference type="EMBL" id="LAZR01002600">
    <property type="protein sequence ID" value="KKN27980.1"/>
    <property type="molecule type" value="Genomic_DNA"/>
</dbReference>
<proteinExistence type="predicted"/>